<protein>
    <recommendedName>
        <fullName evidence="4">ABC transporter permease</fullName>
    </recommendedName>
</protein>
<keyword evidence="1" id="KW-0472">Membrane</keyword>
<evidence type="ECO:0000313" key="2">
    <source>
        <dbReference type="EMBL" id="BAH07711.1"/>
    </source>
</evidence>
<dbReference type="PANTHER" id="PTHR43471:SF3">
    <property type="entry name" value="ABC TRANSPORTER PERMEASE PROTEIN NATB"/>
    <property type="match status" value="1"/>
</dbReference>
<name>B9E5D6_CLOK1</name>
<keyword evidence="1" id="KW-0812">Transmembrane</keyword>
<gene>
    <name evidence="2" type="ordered locus">CKR_2660</name>
</gene>
<reference evidence="3" key="1">
    <citation type="submission" date="2005-09" db="EMBL/GenBank/DDBJ databases">
        <title>Complete genome sequence of Clostridium kluyveri and comparative genomics of Clostridia species.</title>
        <authorList>
            <person name="Inui M."/>
            <person name="Nonaka H."/>
            <person name="Shinoda Y."/>
            <person name="Ikenaga Y."/>
            <person name="Abe M."/>
            <person name="Naito K."/>
            <person name="Vertes A.A."/>
            <person name="Yukawa H."/>
        </authorList>
    </citation>
    <scope>NUCLEOTIDE SEQUENCE [LARGE SCALE GENOMIC DNA]</scope>
    <source>
        <strain evidence="3">NBRC 12016</strain>
    </source>
</reference>
<dbReference type="Pfam" id="PF12679">
    <property type="entry name" value="ABC2_membrane_2"/>
    <property type="match status" value="1"/>
</dbReference>
<sequence>MSMNNFWIIFKKELMDIFRDKKTLIFTILLPIIMYPAMFKIIDFTMKDTTKSIEKNITIAYKGNESSSVYTMLKNLNNITIDNTGNANEKLKKGKISLIIEAPEDFDFKVSNKTEATVKIIYDKDSSKSSLASSLIKDTLDNYNKSIVYGRLNEEGINTDILTPFQVKEETLDNQNDNTIAFGILSVLPTILIIFMISPTIGIAADLVAGEKERNTFEALLSTSVKRMSIFWGKLMAISSVALITLIVTLASMIASMLYIFSSEGKLSIPIGAFIVIGIVSLFVLIALSSIEISISMFARSMKEANTYLGGFIIPVMILTYIPFMMDSKNIGFLFFNIPIVNAVVVMKEAIAGVFNPTHITVVLLWHIVYVIATVFLAKFMFSKEEVVFRS</sequence>
<evidence type="ECO:0008006" key="4">
    <source>
        <dbReference type="Google" id="ProtNLM"/>
    </source>
</evidence>
<dbReference type="KEGG" id="ckr:CKR_2660"/>
<dbReference type="Gene3D" id="3.40.1710.10">
    <property type="entry name" value="abc type-2 transporter like domain"/>
    <property type="match status" value="1"/>
</dbReference>
<evidence type="ECO:0000256" key="1">
    <source>
        <dbReference type="SAM" id="Phobius"/>
    </source>
</evidence>
<feature type="transmembrane region" description="Helical" evidence="1">
    <location>
        <begin position="363"/>
        <end position="382"/>
    </location>
</feature>
<proteinExistence type="predicted"/>
<dbReference type="GO" id="GO:0140359">
    <property type="term" value="F:ABC-type transporter activity"/>
    <property type="evidence" value="ECO:0007669"/>
    <property type="project" value="InterPro"/>
</dbReference>
<feature type="transmembrane region" description="Helical" evidence="1">
    <location>
        <begin position="235"/>
        <end position="261"/>
    </location>
</feature>
<feature type="transmembrane region" description="Helical" evidence="1">
    <location>
        <begin position="267"/>
        <end position="288"/>
    </location>
</feature>
<dbReference type="HOGENOM" id="CLU_022118_1_0_9"/>
<keyword evidence="1" id="KW-1133">Transmembrane helix</keyword>
<dbReference type="EMBL" id="AP009049">
    <property type="protein sequence ID" value="BAH07711.1"/>
    <property type="molecule type" value="Genomic_DNA"/>
</dbReference>
<feature type="transmembrane region" description="Helical" evidence="1">
    <location>
        <begin position="180"/>
        <end position="205"/>
    </location>
</feature>
<organism evidence="2 3">
    <name type="scientific">Clostridium kluyveri (strain NBRC 12016)</name>
    <dbReference type="NCBI Taxonomy" id="583346"/>
    <lineage>
        <taxon>Bacteria</taxon>
        <taxon>Bacillati</taxon>
        <taxon>Bacillota</taxon>
        <taxon>Clostridia</taxon>
        <taxon>Eubacteriales</taxon>
        <taxon>Clostridiaceae</taxon>
        <taxon>Clostridium</taxon>
    </lineage>
</organism>
<feature type="transmembrane region" description="Helical" evidence="1">
    <location>
        <begin position="331"/>
        <end position="351"/>
    </location>
</feature>
<dbReference type="GO" id="GO:0016020">
    <property type="term" value="C:membrane"/>
    <property type="evidence" value="ECO:0007669"/>
    <property type="project" value="UniProtKB-SubCell"/>
</dbReference>
<dbReference type="AlphaFoldDB" id="B9E5D6"/>
<dbReference type="Proteomes" id="UP000007969">
    <property type="component" value="Chromosome"/>
</dbReference>
<dbReference type="PANTHER" id="PTHR43471">
    <property type="entry name" value="ABC TRANSPORTER PERMEASE"/>
    <property type="match status" value="1"/>
</dbReference>
<accession>B9E5D6</accession>
<evidence type="ECO:0000313" key="3">
    <source>
        <dbReference type="Proteomes" id="UP000007969"/>
    </source>
</evidence>
<feature type="transmembrane region" description="Helical" evidence="1">
    <location>
        <begin position="308"/>
        <end position="325"/>
    </location>
</feature>